<dbReference type="Proteomes" id="UP001209412">
    <property type="component" value="Unassembled WGS sequence"/>
</dbReference>
<dbReference type="RefSeq" id="WP_266261881.1">
    <property type="nucleotide sequence ID" value="NZ_JAMXWF010000062.1"/>
</dbReference>
<organism evidence="2 4">
    <name type="scientific">Paraburkholderia madseniana</name>
    <dbReference type="NCBI Taxonomy" id="2599607"/>
    <lineage>
        <taxon>Bacteria</taxon>
        <taxon>Pseudomonadati</taxon>
        <taxon>Pseudomonadota</taxon>
        <taxon>Betaproteobacteria</taxon>
        <taxon>Burkholderiales</taxon>
        <taxon>Burkholderiaceae</taxon>
        <taxon>Paraburkholderia</taxon>
    </lineage>
</organism>
<dbReference type="AlphaFoldDB" id="A0AAP5BMY6"/>
<gene>
    <name evidence="2" type="ORF">NIE36_41285</name>
    <name evidence="1" type="ORF">OSB80_41395</name>
</gene>
<proteinExistence type="predicted"/>
<comment type="caution">
    <text evidence="2">The sequence shown here is derived from an EMBL/GenBank/DDBJ whole genome shotgun (WGS) entry which is preliminary data.</text>
</comment>
<evidence type="ECO:0000313" key="1">
    <source>
        <dbReference type="EMBL" id="MCX4151752.1"/>
    </source>
</evidence>
<evidence type="ECO:0000313" key="4">
    <source>
        <dbReference type="Proteomes" id="UP001242288"/>
    </source>
</evidence>
<name>A0AAP5BMY6_9BURK</name>
<evidence type="ECO:0000313" key="2">
    <source>
        <dbReference type="EMBL" id="MDQ6413562.1"/>
    </source>
</evidence>
<dbReference type="EMBL" id="JAPKHW010000062">
    <property type="protein sequence ID" value="MCX4151752.1"/>
    <property type="molecule type" value="Genomic_DNA"/>
</dbReference>
<evidence type="ECO:0000313" key="3">
    <source>
        <dbReference type="Proteomes" id="UP001209412"/>
    </source>
</evidence>
<dbReference type="Proteomes" id="UP001242288">
    <property type="component" value="Unassembled WGS sequence"/>
</dbReference>
<protein>
    <submittedName>
        <fullName evidence="2">Uncharacterized protein</fullName>
    </submittedName>
</protein>
<reference evidence="2" key="1">
    <citation type="submission" date="2022-06" db="EMBL/GenBank/DDBJ databases">
        <title>PHB producers.</title>
        <authorList>
            <person name="Besaury L."/>
        </authorList>
    </citation>
    <scope>NUCLEOTIDE SEQUENCE</scope>
    <source>
        <strain evidence="2 3">SEWS6</strain>
    </source>
</reference>
<accession>A0AAP5BMY6</accession>
<dbReference type="EMBL" id="JAMXWF010000062">
    <property type="protein sequence ID" value="MDQ6413562.1"/>
    <property type="molecule type" value="Genomic_DNA"/>
</dbReference>
<sequence length="216" mass="23269">MSDFLVTLIGAVIGDGASSVHFAAANLAGAAGTELLDRLLKTRREAARTIMLRALKEGSVTLCESDLEESVAVLYRYLRAAEEGAARRNLRLLAGVFAGQVSGQSIAADEFLYYADILSPLRREEVLLLGTLHRIWIEQCAASPDVSKRRTGTLGALKAELIPSVFEDDSDFVSVLASLTRTGLVSPFSGFGGEYYQPSPLLQRLARMVDFEAAVG</sequence>
<keyword evidence="3" id="KW-1185">Reference proteome</keyword>